<feature type="domain" description="SIS" evidence="11">
    <location>
        <begin position="446"/>
        <end position="588"/>
    </location>
</feature>
<comment type="subcellular location">
    <subcellularLocation>
        <location evidence="2">Cytoplasm</location>
    </subcellularLocation>
</comment>
<evidence type="ECO:0000256" key="6">
    <source>
        <dbReference type="ARBA" id="ARBA00022576"/>
    </source>
</evidence>
<dbReference type="FunFam" id="3.60.20.10:FF:000006">
    <property type="entry name" value="Glutamine--fructose-6-phosphate aminotransferase [isomerizing]"/>
    <property type="match status" value="1"/>
</dbReference>
<evidence type="ECO:0000256" key="4">
    <source>
        <dbReference type="ARBA" id="ARBA00016090"/>
    </source>
</evidence>
<keyword evidence="7 12" id="KW-0808">Transferase</keyword>
<evidence type="ECO:0000256" key="5">
    <source>
        <dbReference type="ARBA" id="ARBA00022490"/>
    </source>
</evidence>
<dbReference type="InterPro" id="IPR017932">
    <property type="entry name" value="GATase_2_dom"/>
</dbReference>
<dbReference type="PROSITE" id="PS51464">
    <property type="entry name" value="SIS"/>
    <property type="match status" value="2"/>
</dbReference>
<dbReference type="AlphaFoldDB" id="A0A099K8J8"/>
<evidence type="ECO:0000256" key="3">
    <source>
        <dbReference type="ARBA" id="ARBA00012916"/>
    </source>
</evidence>
<dbReference type="GO" id="GO:0097367">
    <property type="term" value="F:carbohydrate derivative binding"/>
    <property type="evidence" value="ECO:0007669"/>
    <property type="project" value="InterPro"/>
</dbReference>
<dbReference type="Proteomes" id="UP000029843">
    <property type="component" value="Unassembled WGS sequence"/>
</dbReference>
<feature type="domain" description="Glutamine amidotransferase type-2" evidence="10">
    <location>
        <begin position="2"/>
        <end position="216"/>
    </location>
</feature>
<comment type="caution">
    <text evidence="12">The sequence shown here is derived from an EMBL/GenBank/DDBJ whole genome shotgun (WGS) entry which is preliminary data.</text>
</comment>
<evidence type="ECO:0000259" key="10">
    <source>
        <dbReference type="PROSITE" id="PS51278"/>
    </source>
</evidence>
<name>A0A099K8J8_COLPS</name>
<dbReference type="InterPro" id="IPR035490">
    <property type="entry name" value="GlmS/FrlB_SIS"/>
</dbReference>
<evidence type="ECO:0000256" key="2">
    <source>
        <dbReference type="ARBA" id="ARBA00004496"/>
    </source>
</evidence>
<dbReference type="EMBL" id="JQED01000056">
    <property type="protein sequence ID" value="KGJ86651.1"/>
    <property type="molecule type" value="Genomic_DNA"/>
</dbReference>
<protein>
    <recommendedName>
        <fullName evidence="4">Glutamine--fructose-6-phosphate aminotransferase [isomerizing]</fullName>
        <ecNumber evidence="3">2.6.1.16</ecNumber>
    </recommendedName>
</protein>
<organism evidence="12 13">
    <name type="scientific">Colwellia psychrerythraea</name>
    <name type="common">Vibrio psychroerythus</name>
    <dbReference type="NCBI Taxonomy" id="28229"/>
    <lineage>
        <taxon>Bacteria</taxon>
        <taxon>Pseudomonadati</taxon>
        <taxon>Pseudomonadota</taxon>
        <taxon>Gammaproteobacteria</taxon>
        <taxon>Alteromonadales</taxon>
        <taxon>Colwelliaceae</taxon>
        <taxon>Colwellia</taxon>
    </lineage>
</organism>
<dbReference type="CDD" id="cd05008">
    <property type="entry name" value="SIS_GlmS_GlmD_1"/>
    <property type="match status" value="1"/>
</dbReference>
<sequence>MCGIIGAVAKSAIEPVIEGLARLEYRGYDSSGISILSNNQIQTFKAQGKLNNLKQRLSLQPPMGDCCIGHTRWATHGRANVTNAHPHQCGQVSVVHNGIIENYLPLKQQLLQWGHHFNSSTDSEVVPHLINHYLGQQMSQEEAIEKTIAQLKGSYALGVLINGSSSNIYAIKQDSPLVIAVGHNSAYIASDAMALSTDCSKIYYPKDKELIKLNTHEIKRCSSSVGQKIHYISNNHSAKVISKGQHGSYMEKEIFEQVDLLKRISLNNHAEKYSTLNFKTLNKITIIACGTSYYAASVAKFWFEKYANILVEIDIASEYRYRSPIIIDNELTLFVSQSGETADTLAALRYAKSKNSQTLALVNVANSTIAREAKFTFEIYAGPEIGVASTKAFTCQLAVFYNLAIEAAKQRAFIERDEVKQLEVNFMQLPQIIEKVLQRCNEMKVVAKKLSDYSNILFIGRGALTAIAQEGALKLKEISYIHAEAYAAGELKHGPIALLDKQMPVVVLAPKNSLTDKLLSNIQEVQARNAPLFIIGDSSIRDYINIQEDEFFEVAEIPESILPIVSVVPMQLLALYSAQILGKNIDQPRNLAKSVTVE</sequence>
<evidence type="ECO:0000313" key="12">
    <source>
        <dbReference type="EMBL" id="KGJ86651.1"/>
    </source>
</evidence>
<comment type="catalytic activity">
    <reaction evidence="1">
        <text>D-fructose 6-phosphate + L-glutamine = D-glucosamine 6-phosphate + L-glutamate</text>
        <dbReference type="Rhea" id="RHEA:13237"/>
        <dbReference type="ChEBI" id="CHEBI:29985"/>
        <dbReference type="ChEBI" id="CHEBI:58359"/>
        <dbReference type="ChEBI" id="CHEBI:58725"/>
        <dbReference type="ChEBI" id="CHEBI:61527"/>
        <dbReference type="EC" id="2.6.1.16"/>
    </reaction>
</comment>
<feature type="domain" description="SIS" evidence="11">
    <location>
        <begin position="269"/>
        <end position="413"/>
    </location>
</feature>
<dbReference type="CDD" id="cd05009">
    <property type="entry name" value="SIS_GlmS_GlmD_2"/>
    <property type="match status" value="1"/>
</dbReference>
<evidence type="ECO:0000313" key="13">
    <source>
        <dbReference type="Proteomes" id="UP000029843"/>
    </source>
</evidence>
<reference evidence="12 13" key="1">
    <citation type="submission" date="2014-08" db="EMBL/GenBank/DDBJ databases">
        <title>Genomic and Phenotypic Diversity of Colwellia psychrerythraea strains from Disparate Marine Basins.</title>
        <authorList>
            <person name="Techtmann S.M."/>
            <person name="Stelling S.C."/>
            <person name="Utturkar S.M."/>
            <person name="Alshibli N."/>
            <person name="Harris A."/>
            <person name="Brown S.D."/>
            <person name="Hazen T.C."/>
        </authorList>
    </citation>
    <scope>NUCLEOTIDE SEQUENCE [LARGE SCALE GENOMIC DNA]</scope>
    <source>
        <strain evidence="12 13">ND2E</strain>
    </source>
</reference>
<dbReference type="Gene3D" id="3.60.20.10">
    <property type="entry name" value="Glutamine Phosphoribosylpyrophosphate, subunit 1, domain 1"/>
    <property type="match status" value="1"/>
</dbReference>
<dbReference type="InterPro" id="IPR035466">
    <property type="entry name" value="GlmS/AgaS_SIS"/>
</dbReference>
<keyword evidence="5" id="KW-0963">Cytoplasm</keyword>
<dbReference type="PANTHER" id="PTHR10937">
    <property type="entry name" value="GLUCOSAMINE--FRUCTOSE-6-PHOSPHATE AMINOTRANSFERASE, ISOMERIZING"/>
    <property type="match status" value="1"/>
</dbReference>
<evidence type="ECO:0000256" key="7">
    <source>
        <dbReference type="ARBA" id="ARBA00022679"/>
    </source>
</evidence>
<dbReference type="GO" id="GO:0006047">
    <property type="term" value="P:UDP-N-acetylglucosamine metabolic process"/>
    <property type="evidence" value="ECO:0007669"/>
    <property type="project" value="TreeGrafter"/>
</dbReference>
<dbReference type="PANTHER" id="PTHR10937:SF0">
    <property type="entry name" value="GLUTAMINE--FRUCTOSE-6-PHOSPHATE TRANSAMINASE (ISOMERIZING)"/>
    <property type="match status" value="1"/>
</dbReference>
<gene>
    <name evidence="12" type="ORF">ND2E_0823</name>
</gene>
<dbReference type="InterPro" id="IPR005855">
    <property type="entry name" value="GFAT"/>
</dbReference>
<dbReference type="NCBIfam" id="NF001484">
    <property type="entry name" value="PRK00331.1"/>
    <property type="match status" value="1"/>
</dbReference>
<proteinExistence type="predicted"/>
<dbReference type="CDD" id="cd00714">
    <property type="entry name" value="GFAT"/>
    <property type="match status" value="1"/>
</dbReference>
<dbReference type="PROSITE" id="PS51278">
    <property type="entry name" value="GATASE_TYPE_2"/>
    <property type="match status" value="1"/>
</dbReference>
<dbReference type="Pfam" id="PF01380">
    <property type="entry name" value="SIS"/>
    <property type="match status" value="2"/>
</dbReference>
<dbReference type="GO" id="GO:0004360">
    <property type="term" value="F:glutamine-fructose-6-phosphate transaminase (isomerizing) activity"/>
    <property type="evidence" value="ECO:0007669"/>
    <property type="project" value="UniProtKB-EC"/>
</dbReference>
<evidence type="ECO:0000256" key="8">
    <source>
        <dbReference type="ARBA" id="ARBA00022737"/>
    </source>
</evidence>
<dbReference type="InterPro" id="IPR047084">
    <property type="entry name" value="GFAT_N"/>
</dbReference>
<dbReference type="Pfam" id="PF13522">
    <property type="entry name" value="GATase_6"/>
    <property type="match status" value="1"/>
</dbReference>
<dbReference type="NCBIfam" id="TIGR01135">
    <property type="entry name" value="glmS"/>
    <property type="match status" value="1"/>
</dbReference>
<keyword evidence="9" id="KW-0315">Glutamine amidotransferase</keyword>
<keyword evidence="8" id="KW-0677">Repeat</keyword>
<evidence type="ECO:0000256" key="9">
    <source>
        <dbReference type="ARBA" id="ARBA00022962"/>
    </source>
</evidence>
<dbReference type="InterPro" id="IPR001347">
    <property type="entry name" value="SIS_dom"/>
</dbReference>
<dbReference type="InterPro" id="IPR046348">
    <property type="entry name" value="SIS_dom_sf"/>
</dbReference>
<dbReference type="EC" id="2.6.1.16" evidence="3"/>
<dbReference type="GO" id="GO:0005829">
    <property type="term" value="C:cytosol"/>
    <property type="evidence" value="ECO:0007669"/>
    <property type="project" value="TreeGrafter"/>
</dbReference>
<dbReference type="FunFam" id="3.40.50.10490:FF:000001">
    <property type="entry name" value="Glutamine--fructose-6-phosphate aminotransferase [isomerizing]"/>
    <property type="match status" value="1"/>
</dbReference>
<keyword evidence="6 12" id="KW-0032">Aminotransferase</keyword>
<dbReference type="OrthoDB" id="9761808at2"/>
<dbReference type="SUPFAM" id="SSF56235">
    <property type="entry name" value="N-terminal nucleophile aminohydrolases (Ntn hydrolases)"/>
    <property type="match status" value="1"/>
</dbReference>
<dbReference type="RefSeq" id="WP_033095873.1">
    <property type="nucleotide sequence ID" value="NZ_JQED01000056.1"/>
</dbReference>
<dbReference type="PATRIC" id="fig|28229.4.peg.4319"/>
<dbReference type="InterPro" id="IPR029055">
    <property type="entry name" value="Ntn_hydrolases_N"/>
</dbReference>
<evidence type="ECO:0000259" key="11">
    <source>
        <dbReference type="PROSITE" id="PS51464"/>
    </source>
</evidence>
<dbReference type="SUPFAM" id="SSF53697">
    <property type="entry name" value="SIS domain"/>
    <property type="match status" value="1"/>
</dbReference>
<dbReference type="GO" id="GO:0006487">
    <property type="term" value="P:protein N-linked glycosylation"/>
    <property type="evidence" value="ECO:0007669"/>
    <property type="project" value="TreeGrafter"/>
</dbReference>
<dbReference type="Gene3D" id="3.40.50.10490">
    <property type="entry name" value="Glucose-6-phosphate isomerase like protein, domain 1"/>
    <property type="match status" value="2"/>
</dbReference>
<accession>A0A099K8J8</accession>
<dbReference type="GO" id="GO:0006002">
    <property type="term" value="P:fructose 6-phosphate metabolic process"/>
    <property type="evidence" value="ECO:0007669"/>
    <property type="project" value="TreeGrafter"/>
</dbReference>
<evidence type="ECO:0000256" key="1">
    <source>
        <dbReference type="ARBA" id="ARBA00001031"/>
    </source>
</evidence>